<dbReference type="eggNOG" id="KOG1246">
    <property type="taxonomic scope" value="Eukaryota"/>
</dbReference>
<dbReference type="SMART" id="SM00558">
    <property type="entry name" value="JmjC"/>
    <property type="match status" value="1"/>
</dbReference>
<dbReference type="AlphaFoldDB" id="A0A1S3BGZ9"/>
<organism evidence="4 5">
    <name type="scientific">Cucumis melo</name>
    <name type="common">Muskmelon</name>
    <dbReference type="NCBI Taxonomy" id="3656"/>
    <lineage>
        <taxon>Eukaryota</taxon>
        <taxon>Viridiplantae</taxon>
        <taxon>Streptophyta</taxon>
        <taxon>Embryophyta</taxon>
        <taxon>Tracheophyta</taxon>
        <taxon>Spermatophyta</taxon>
        <taxon>Magnoliopsida</taxon>
        <taxon>eudicotyledons</taxon>
        <taxon>Gunneridae</taxon>
        <taxon>Pentapetalae</taxon>
        <taxon>rosids</taxon>
        <taxon>fabids</taxon>
        <taxon>Cucurbitales</taxon>
        <taxon>Cucurbitaceae</taxon>
        <taxon>Benincaseae</taxon>
        <taxon>Cucumis</taxon>
    </lineage>
</organism>
<dbReference type="RefSeq" id="XP_008447250.1">
    <property type="nucleotide sequence ID" value="XM_008449028.3"/>
</dbReference>
<feature type="region of interest" description="Disordered" evidence="1">
    <location>
        <begin position="677"/>
        <end position="704"/>
    </location>
</feature>
<dbReference type="SUPFAM" id="SSF51197">
    <property type="entry name" value="Clavaminate synthase-like"/>
    <property type="match status" value="1"/>
</dbReference>
<feature type="domain" description="JmjC" evidence="3">
    <location>
        <begin position="339"/>
        <end position="505"/>
    </location>
</feature>
<dbReference type="Proteomes" id="UP001652600">
    <property type="component" value="Chromosome 1"/>
</dbReference>
<dbReference type="SMR" id="A0A1S3BGZ9"/>
<dbReference type="Gene3D" id="2.60.120.650">
    <property type="entry name" value="Cupin"/>
    <property type="match status" value="1"/>
</dbReference>
<evidence type="ECO:0000313" key="5">
    <source>
        <dbReference type="RefSeq" id="XP_008447250.1"/>
    </source>
</evidence>
<dbReference type="InterPro" id="IPR003349">
    <property type="entry name" value="JmjN"/>
</dbReference>
<dbReference type="SMART" id="SM00545">
    <property type="entry name" value="JmjN"/>
    <property type="match status" value="1"/>
</dbReference>
<name>A0A1S3BGZ9_CUCME</name>
<evidence type="ECO:0000313" key="4">
    <source>
        <dbReference type="Proteomes" id="UP001652600"/>
    </source>
</evidence>
<protein>
    <submittedName>
        <fullName evidence="5">Lysine-specific demethylase JMJ16 isoform X2</fullName>
    </submittedName>
</protein>
<dbReference type="PROSITE" id="PS51183">
    <property type="entry name" value="JMJN"/>
    <property type="match status" value="1"/>
</dbReference>
<reference evidence="4" key="1">
    <citation type="submission" date="2025-05" db="UniProtKB">
        <authorList>
            <consortium name="RefSeq"/>
        </authorList>
    </citation>
    <scope>NUCLEOTIDE SEQUENCE [LARGE SCALE GENOMIC DNA]</scope>
</reference>
<keyword evidence="4" id="KW-1185">Reference proteome</keyword>
<feature type="region of interest" description="Disordered" evidence="1">
    <location>
        <begin position="35"/>
        <end position="54"/>
    </location>
</feature>
<sequence length="830" mass="93743">MGEDCTTSSLNQGVENLLAPPGFISRRSFRLRRVEQNANDDSNKTKKTEKGTLSKTSDVKMMEAACRQRPWILFGQNKKDSLEFEFTEHESIPPQSDLPKGVAYGCPECSNCLKVTARWRPDDARSDPLEEAAVFYPTEEVFSYTLQYIERIRSRAEPCGICRIVPPPSWLPACLLKEKEIWENSPFLAHYQRIDGFQKTFAHDQFSNHCVDMKNKRRRLDSVCGNRCLMDPDESCKQGQNSELGREFTLKVFKSYADDFKSQYFSSGNKDTNTETKSPMLGEQWEPLVDQVEGEYRRILENPTEQIEVLYGDSSLSSLLLGSGFPSSSSPLNEPGHADHMDSGWKLNNLPRLPGSLLSLDSFKTSSILLPRLCVGMCFSTAPWRVEEHHLPLLCYLHLGAPKIWYGIPGRYIDKFDVVMKSLPENFVGRQRSHRGMVVNQPSITTLKSEGIPIYRCIQNPGEFVLVFPGACHSGFNCGFSVTEEANFAPLDWLPHGYNATELYSVERRKTLISFDRLLLGAAIEAVKAQWEFSLCRNETKDNLRWKDACGKYGILAQTFKSRIRSESLRREYLATALHMHEITRSFDAVRKRECSICLYDLHLSAAGCSCSGDRYSCLIHAKQLCSCPWGNKFFVVRYQMSNLNLLLEALEGKLSAVYKWAKENLGLAVHSYKNTSLQSQPADTPQSSQRSRSEDVESPSTFNSSIDRIKSEIKARLLQAKTLKYRKETGKVTESADTVKDNGIVANSDMRTLAEQSVSKLQPVSSNELKRKESTSTPAVVLNERGDDLIFSLNLESLATLHESSESDEDWSDSGFEVNEQGRHSVVDS</sequence>
<feature type="compositionally biased region" description="Polar residues" evidence="1">
    <location>
        <begin position="677"/>
        <end position="691"/>
    </location>
</feature>
<dbReference type="Pfam" id="PF02928">
    <property type="entry name" value="zf-C5HC2"/>
    <property type="match status" value="1"/>
</dbReference>
<dbReference type="GO" id="GO:0005634">
    <property type="term" value="C:nucleus"/>
    <property type="evidence" value="ECO:0007669"/>
    <property type="project" value="TreeGrafter"/>
</dbReference>
<dbReference type="GO" id="GO:0034647">
    <property type="term" value="F:histone H3K4me/H3K4me2/H3K4me3 demethylase activity"/>
    <property type="evidence" value="ECO:0007669"/>
    <property type="project" value="TreeGrafter"/>
</dbReference>
<evidence type="ECO:0000256" key="1">
    <source>
        <dbReference type="SAM" id="MobiDB-lite"/>
    </source>
</evidence>
<feature type="compositionally biased region" description="Basic and acidic residues" evidence="1">
    <location>
        <begin position="821"/>
        <end position="830"/>
    </location>
</feature>
<dbReference type="OrthoDB" id="1678912at2759"/>
<evidence type="ECO:0000259" key="3">
    <source>
        <dbReference type="PROSITE" id="PS51184"/>
    </source>
</evidence>
<accession>A0A1S3BGZ9</accession>
<dbReference type="PANTHER" id="PTHR10694:SF54">
    <property type="entry name" value="INACTIVE LYSINE-SPECIFIC DEMETHYLASE JMJ19-RELATED"/>
    <property type="match status" value="1"/>
</dbReference>
<dbReference type="GeneID" id="103489738"/>
<dbReference type="Pfam" id="PF02373">
    <property type="entry name" value="JmjC"/>
    <property type="match status" value="1"/>
</dbReference>
<feature type="region of interest" description="Disordered" evidence="1">
    <location>
        <begin position="804"/>
        <end position="830"/>
    </location>
</feature>
<dbReference type="InterPro" id="IPR004198">
    <property type="entry name" value="Znf_C5HC2"/>
</dbReference>
<feature type="compositionally biased region" description="Basic and acidic residues" evidence="1">
    <location>
        <begin position="41"/>
        <end position="54"/>
    </location>
</feature>
<reference evidence="5" key="2">
    <citation type="submission" date="2025-08" db="UniProtKB">
        <authorList>
            <consortium name="RefSeq"/>
        </authorList>
    </citation>
    <scope>IDENTIFICATION</scope>
    <source>
        <tissue evidence="5">Stem</tissue>
    </source>
</reference>
<dbReference type="GO" id="GO:0010468">
    <property type="term" value="P:regulation of gene expression"/>
    <property type="evidence" value="ECO:0007669"/>
    <property type="project" value="TreeGrafter"/>
</dbReference>
<dbReference type="Pfam" id="PF02375">
    <property type="entry name" value="JmjN"/>
    <property type="match status" value="1"/>
</dbReference>
<dbReference type="GO" id="GO:0000785">
    <property type="term" value="C:chromatin"/>
    <property type="evidence" value="ECO:0007669"/>
    <property type="project" value="TreeGrafter"/>
</dbReference>
<evidence type="ECO:0000259" key="2">
    <source>
        <dbReference type="PROSITE" id="PS51183"/>
    </source>
</evidence>
<dbReference type="InterPro" id="IPR003347">
    <property type="entry name" value="JmjC_dom"/>
</dbReference>
<proteinExistence type="predicted"/>
<feature type="domain" description="JmjN" evidence="2">
    <location>
        <begin position="132"/>
        <end position="173"/>
    </location>
</feature>
<dbReference type="PANTHER" id="PTHR10694">
    <property type="entry name" value="LYSINE-SPECIFIC DEMETHYLASE"/>
    <property type="match status" value="1"/>
</dbReference>
<gene>
    <name evidence="5" type="primary">LOC103489738</name>
</gene>
<dbReference type="PROSITE" id="PS51184">
    <property type="entry name" value="JMJC"/>
    <property type="match status" value="1"/>
</dbReference>